<dbReference type="Proteomes" id="UP001162060">
    <property type="component" value="Unassembled WGS sequence"/>
</dbReference>
<name>A0AAV1UUJ0_9STRA</name>
<sequence length="100" mass="11543">MLMVPGDFSEDLEEELWSLTKQREETVQALSHRLKELVLLIAKLITNAEIILKVQQCRFFNRARPMDCQDKLASAGDHYDKPTAIFLYSKSLERSENVTS</sequence>
<reference evidence="1" key="1">
    <citation type="submission" date="2024-01" db="EMBL/GenBank/DDBJ databases">
        <authorList>
            <person name="Webb A."/>
        </authorList>
    </citation>
    <scope>NUCLEOTIDE SEQUENCE</scope>
    <source>
        <strain evidence="1">Pm1</strain>
    </source>
</reference>
<comment type="caution">
    <text evidence="1">The sequence shown here is derived from an EMBL/GenBank/DDBJ whole genome shotgun (WGS) entry which is preliminary data.</text>
</comment>
<evidence type="ECO:0000313" key="2">
    <source>
        <dbReference type="Proteomes" id="UP001162060"/>
    </source>
</evidence>
<dbReference type="EMBL" id="CAKLBY020000227">
    <property type="protein sequence ID" value="CAK7937722.1"/>
    <property type="molecule type" value="Genomic_DNA"/>
</dbReference>
<dbReference type="AlphaFoldDB" id="A0AAV1UUJ0"/>
<accession>A0AAV1UUJ0</accession>
<organism evidence="1 2">
    <name type="scientific">Peronospora matthiolae</name>
    <dbReference type="NCBI Taxonomy" id="2874970"/>
    <lineage>
        <taxon>Eukaryota</taxon>
        <taxon>Sar</taxon>
        <taxon>Stramenopiles</taxon>
        <taxon>Oomycota</taxon>
        <taxon>Peronosporomycetes</taxon>
        <taxon>Peronosporales</taxon>
        <taxon>Peronosporaceae</taxon>
        <taxon>Peronospora</taxon>
    </lineage>
</organism>
<protein>
    <submittedName>
        <fullName evidence="1">Uncharacterized protein</fullName>
    </submittedName>
</protein>
<evidence type="ECO:0000313" key="1">
    <source>
        <dbReference type="EMBL" id="CAK7937722.1"/>
    </source>
</evidence>
<proteinExistence type="predicted"/>
<gene>
    <name evidence="1" type="ORF">PM001_LOCUS22872</name>
</gene>